<dbReference type="Proteomes" id="UP000198647">
    <property type="component" value="Unassembled WGS sequence"/>
</dbReference>
<dbReference type="PIRSF" id="PIRSF021441">
    <property type="entry name" value="DUF1453"/>
    <property type="match status" value="1"/>
</dbReference>
<evidence type="ECO:0000256" key="1">
    <source>
        <dbReference type="SAM" id="Phobius"/>
    </source>
</evidence>
<keyword evidence="1" id="KW-0812">Transmembrane</keyword>
<feature type="transmembrane region" description="Helical" evidence="1">
    <location>
        <begin position="6"/>
        <end position="25"/>
    </location>
</feature>
<sequence length="162" mass="18085">MNTFLLIASTIVGAFMAVTMILVRKKVAERPASIKKIVLPPLFMSSGALMFLFPVFRISLSQVLEALSVGVVFSVFLILTSRFETRGGEIYLKPSRLFIGVLFGLLAFRVVFKLIIGQTISFGETSGMFFVLAFGMIVSWRIAMLYKYLRIQKSLETTKAPL</sequence>
<feature type="transmembrane region" description="Helical" evidence="1">
    <location>
        <begin position="66"/>
        <end position="85"/>
    </location>
</feature>
<feature type="transmembrane region" description="Helical" evidence="1">
    <location>
        <begin position="97"/>
        <end position="116"/>
    </location>
</feature>
<evidence type="ECO:0000313" key="2">
    <source>
        <dbReference type="EMBL" id="SDX28742.1"/>
    </source>
</evidence>
<dbReference type="InterPro" id="IPR058247">
    <property type="entry name" value="DUF1453"/>
</dbReference>
<comment type="caution">
    <text evidence="2">The sequence shown here is derived from an EMBL/GenBank/DDBJ whole genome shotgun (WGS) entry which is preliminary data.</text>
</comment>
<dbReference type="RefSeq" id="WP_093104797.1">
    <property type="nucleotide sequence ID" value="NZ_FNOS01000001.1"/>
</dbReference>
<feature type="transmembrane region" description="Helical" evidence="1">
    <location>
        <begin position="37"/>
        <end position="60"/>
    </location>
</feature>
<dbReference type="PANTHER" id="PTHR39164">
    <property type="entry name" value="PROTEIN CCDC"/>
    <property type="match status" value="1"/>
</dbReference>
<proteinExistence type="predicted"/>
<dbReference type="Pfam" id="PF07301">
    <property type="entry name" value="DUF1453"/>
    <property type="match status" value="1"/>
</dbReference>
<keyword evidence="3" id="KW-1185">Reference proteome</keyword>
<name>A0A1H3AGB4_9BACI</name>
<protein>
    <submittedName>
        <fullName evidence="2">Membrane protein CcdC involved in cytochrome C biogenesis</fullName>
    </submittedName>
</protein>
<keyword evidence="1" id="KW-0472">Membrane</keyword>
<organism evidence="2 3">
    <name type="scientific">Salimicrobium album</name>
    <dbReference type="NCBI Taxonomy" id="50717"/>
    <lineage>
        <taxon>Bacteria</taxon>
        <taxon>Bacillati</taxon>
        <taxon>Bacillota</taxon>
        <taxon>Bacilli</taxon>
        <taxon>Bacillales</taxon>
        <taxon>Bacillaceae</taxon>
        <taxon>Salimicrobium</taxon>
    </lineage>
</organism>
<dbReference type="EMBL" id="FNOS01000001">
    <property type="protein sequence ID" value="SDX28742.1"/>
    <property type="molecule type" value="Genomic_DNA"/>
</dbReference>
<reference evidence="2 3" key="1">
    <citation type="submission" date="2016-10" db="EMBL/GenBank/DDBJ databases">
        <authorList>
            <person name="Varghese N."/>
            <person name="Submissions S."/>
        </authorList>
    </citation>
    <scope>NUCLEOTIDE SEQUENCE [LARGE SCALE GENOMIC DNA]</scope>
    <source>
        <strain evidence="2 3">DSM 20748</strain>
    </source>
</reference>
<evidence type="ECO:0000313" key="3">
    <source>
        <dbReference type="Proteomes" id="UP000198647"/>
    </source>
</evidence>
<keyword evidence="1" id="KW-1133">Transmembrane helix</keyword>
<gene>
    <name evidence="2" type="ORF">SAMN04488081_0051</name>
</gene>
<feature type="transmembrane region" description="Helical" evidence="1">
    <location>
        <begin position="128"/>
        <end position="149"/>
    </location>
</feature>
<dbReference type="InterPro" id="IPR031306">
    <property type="entry name" value="CcdC"/>
</dbReference>
<dbReference type="PANTHER" id="PTHR39164:SF1">
    <property type="entry name" value="PROTEIN CCDC"/>
    <property type="match status" value="1"/>
</dbReference>
<accession>A0A1H3AGB4</accession>